<evidence type="ECO:0008006" key="3">
    <source>
        <dbReference type="Google" id="ProtNLM"/>
    </source>
</evidence>
<proteinExistence type="predicted"/>
<protein>
    <recommendedName>
        <fullName evidence="3">Retropepsins domain-containing protein</fullName>
    </recommendedName>
</protein>
<dbReference type="PANTHER" id="PTHR36943:SF1">
    <property type="entry name" value="CCHC-TYPE DOMAIN-CONTAINING PROTEIN"/>
    <property type="match status" value="1"/>
</dbReference>
<organism evidence="1 2">
    <name type="scientific">Cordylochernes scorpioides</name>
    <dbReference type="NCBI Taxonomy" id="51811"/>
    <lineage>
        <taxon>Eukaryota</taxon>
        <taxon>Metazoa</taxon>
        <taxon>Ecdysozoa</taxon>
        <taxon>Arthropoda</taxon>
        <taxon>Chelicerata</taxon>
        <taxon>Arachnida</taxon>
        <taxon>Pseudoscorpiones</taxon>
        <taxon>Cheliferoidea</taxon>
        <taxon>Chernetidae</taxon>
        <taxon>Cordylochernes</taxon>
    </lineage>
</organism>
<dbReference type="EMBL" id="CP092872">
    <property type="protein sequence ID" value="UYV72900.1"/>
    <property type="molecule type" value="Genomic_DNA"/>
</dbReference>
<accession>A0ABY6L0I5</accession>
<gene>
    <name evidence="1" type="ORF">LAZ67_10001123</name>
</gene>
<dbReference type="Proteomes" id="UP001235939">
    <property type="component" value="Chromosome 10"/>
</dbReference>
<keyword evidence="2" id="KW-1185">Reference proteome</keyword>
<dbReference type="PANTHER" id="PTHR36943">
    <property type="entry name" value="CCHC-TYPE DOMAIN-CONTAINING PROTEIN"/>
    <property type="match status" value="1"/>
</dbReference>
<sequence>MKLTNVVFYLNGTAGSDPPYLMELKVEGNFIKFEMDTSSDLTLISEKDFKNSLPRLELEKANIIVSTYDGTVVPILGKINVKVECQHMTYKLRALVVKGEKRALMGREWINRLKLGCFAVKHIPVEITIDEILKKNKALFVETNEPIKGFTFQ</sequence>
<dbReference type="SUPFAM" id="SSF50630">
    <property type="entry name" value="Acid proteases"/>
    <property type="match status" value="1"/>
</dbReference>
<dbReference type="Gene3D" id="2.40.70.10">
    <property type="entry name" value="Acid Proteases"/>
    <property type="match status" value="1"/>
</dbReference>
<evidence type="ECO:0000313" key="1">
    <source>
        <dbReference type="EMBL" id="UYV72900.1"/>
    </source>
</evidence>
<dbReference type="InterPro" id="IPR021109">
    <property type="entry name" value="Peptidase_aspartic_dom_sf"/>
</dbReference>
<evidence type="ECO:0000313" key="2">
    <source>
        <dbReference type="Proteomes" id="UP001235939"/>
    </source>
</evidence>
<name>A0ABY6L0I5_9ARAC</name>
<reference evidence="1 2" key="1">
    <citation type="submission" date="2022-01" db="EMBL/GenBank/DDBJ databases">
        <title>A chromosomal length assembly of Cordylochernes scorpioides.</title>
        <authorList>
            <person name="Zeh D."/>
            <person name="Zeh J."/>
        </authorList>
    </citation>
    <scope>NUCLEOTIDE SEQUENCE [LARGE SCALE GENOMIC DNA]</scope>
    <source>
        <strain evidence="1">IN4F17</strain>
        <tissue evidence="1">Whole Body</tissue>
    </source>
</reference>